<comment type="caution">
    <text evidence="8">The sequence shown here is derived from an EMBL/GenBank/DDBJ whole genome shotgun (WGS) entry which is preliminary data.</text>
</comment>
<evidence type="ECO:0000256" key="4">
    <source>
        <dbReference type="ARBA" id="ARBA00022801"/>
    </source>
</evidence>
<keyword evidence="6" id="KW-0482">Metalloprotease</keyword>
<evidence type="ECO:0000256" key="1">
    <source>
        <dbReference type="ARBA" id="ARBA00001947"/>
    </source>
</evidence>
<name>X1Q9I5_9ZZZZ</name>
<feature type="non-terminal residue" evidence="8">
    <location>
        <position position="273"/>
    </location>
</feature>
<dbReference type="Pfam" id="PF00246">
    <property type="entry name" value="Peptidase_M14"/>
    <property type="match status" value="1"/>
</dbReference>
<dbReference type="GO" id="GO:0006508">
    <property type="term" value="P:proteolysis"/>
    <property type="evidence" value="ECO:0007669"/>
    <property type="project" value="UniProtKB-KW"/>
</dbReference>
<evidence type="ECO:0000256" key="3">
    <source>
        <dbReference type="ARBA" id="ARBA00022670"/>
    </source>
</evidence>
<dbReference type="PANTHER" id="PTHR11705:SF143">
    <property type="entry name" value="SLL0236 PROTEIN"/>
    <property type="match status" value="1"/>
</dbReference>
<sequence length="273" mass="30148">GGICVVSILIAALCIPMACMGAAEAEKAEKQAHAGVPEPNDFLGVTLCADYTLVDYDQLVSYYTELAAASSRVSMECVGESAYGRPMYMVAVSSPENLAKLDTITANHKLLASGNLDDGTLDHILKTQPAVLFANPTMHSTEVTSAQMFPLLAYDLAVSNDSDIHRILDDVVLYFPPTNNPDGHDIVTHWYWDSLGTAWEGKSPRELYMKYCGHDNNRDYFMMNCAETRVWTGVLYRESPPLLIYDIHQMGSMGARFFVPPYYNPPNPELTSS</sequence>
<reference evidence="8" key="1">
    <citation type="journal article" date="2014" name="Front. Microbiol.">
        <title>High frequency of phylogenetically diverse reductive dehalogenase-homologous genes in deep subseafloor sedimentary metagenomes.</title>
        <authorList>
            <person name="Kawai M."/>
            <person name="Futagami T."/>
            <person name="Toyoda A."/>
            <person name="Takaki Y."/>
            <person name="Nishi S."/>
            <person name="Hori S."/>
            <person name="Arai W."/>
            <person name="Tsubouchi T."/>
            <person name="Morono Y."/>
            <person name="Uchiyama I."/>
            <person name="Ito T."/>
            <person name="Fujiyama A."/>
            <person name="Inagaki F."/>
            <person name="Takami H."/>
        </authorList>
    </citation>
    <scope>NUCLEOTIDE SEQUENCE</scope>
    <source>
        <strain evidence="8">Expedition CK06-06</strain>
    </source>
</reference>
<evidence type="ECO:0000256" key="5">
    <source>
        <dbReference type="ARBA" id="ARBA00022833"/>
    </source>
</evidence>
<keyword evidence="4" id="KW-0378">Hydrolase</keyword>
<protein>
    <recommendedName>
        <fullName evidence="7">Peptidase M14 domain-containing protein</fullName>
    </recommendedName>
</protein>
<comment type="cofactor">
    <cofactor evidence="1">
        <name>Zn(2+)</name>
        <dbReference type="ChEBI" id="CHEBI:29105"/>
    </cofactor>
</comment>
<dbReference type="GO" id="GO:0005615">
    <property type="term" value="C:extracellular space"/>
    <property type="evidence" value="ECO:0007669"/>
    <property type="project" value="TreeGrafter"/>
</dbReference>
<evidence type="ECO:0000256" key="2">
    <source>
        <dbReference type="ARBA" id="ARBA00005988"/>
    </source>
</evidence>
<feature type="domain" description="Peptidase M14" evidence="7">
    <location>
        <begin position="61"/>
        <end position="220"/>
    </location>
</feature>
<proteinExistence type="inferred from homology"/>
<comment type="similarity">
    <text evidence="2">Belongs to the peptidase M14 family.</text>
</comment>
<accession>X1Q9I5</accession>
<feature type="non-terminal residue" evidence="8">
    <location>
        <position position="1"/>
    </location>
</feature>
<keyword evidence="5" id="KW-0862">Zinc</keyword>
<keyword evidence="3" id="KW-0645">Protease</keyword>
<dbReference type="InterPro" id="IPR000834">
    <property type="entry name" value="Peptidase_M14"/>
</dbReference>
<evidence type="ECO:0000259" key="7">
    <source>
        <dbReference type="Pfam" id="PF00246"/>
    </source>
</evidence>
<dbReference type="EMBL" id="BARW01004608">
    <property type="protein sequence ID" value="GAI64898.1"/>
    <property type="molecule type" value="Genomic_DNA"/>
</dbReference>
<dbReference type="Gene3D" id="3.40.630.10">
    <property type="entry name" value="Zn peptidases"/>
    <property type="match status" value="1"/>
</dbReference>
<gene>
    <name evidence="8" type="ORF">S12H4_10665</name>
</gene>
<dbReference type="SUPFAM" id="SSF53187">
    <property type="entry name" value="Zn-dependent exopeptidases"/>
    <property type="match status" value="1"/>
</dbReference>
<dbReference type="PANTHER" id="PTHR11705">
    <property type="entry name" value="PROTEASE FAMILY M14 CARBOXYPEPTIDASE A,B"/>
    <property type="match status" value="1"/>
</dbReference>
<dbReference type="AlphaFoldDB" id="X1Q9I5"/>
<evidence type="ECO:0000313" key="8">
    <source>
        <dbReference type="EMBL" id="GAI64898.1"/>
    </source>
</evidence>
<dbReference type="GO" id="GO:0004181">
    <property type="term" value="F:metallocarboxypeptidase activity"/>
    <property type="evidence" value="ECO:0007669"/>
    <property type="project" value="InterPro"/>
</dbReference>
<organism evidence="8">
    <name type="scientific">marine sediment metagenome</name>
    <dbReference type="NCBI Taxonomy" id="412755"/>
    <lineage>
        <taxon>unclassified sequences</taxon>
        <taxon>metagenomes</taxon>
        <taxon>ecological metagenomes</taxon>
    </lineage>
</organism>
<dbReference type="GO" id="GO:0008270">
    <property type="term" value="F:zinc ion binding"/>
    <property type="evidence" value="ECO:0007669"/>
    <property type="project" value="InterPro"/>
</dbReference>
<evidence type="ECO:0000256" key="6">
    <source>
        <dbReference type="ARBA" id="ARBA00023049"/>
    </source>
</evidence>